<dbReference type="GO" id="GO:0005664">
    <property type="term" value="C:nuclear origin of replication recognition complex"/>
    <property type="evidence" value="ECO:0007669"/>
    <property type="project" value="UniProtKB-UniRule"/>
</dbReference>
<evidence type="ECO:0000256" key="6">
    <source>
        <dbReference type="SAM" id="MobiDB-lite"/>
    </source>
</evidence>
<feature type="compositionally biased region" description="Acidic residues" evidence="6">
    <location>
        <begin position="156"/>
        <end position="173"/>
    </location>
</feature>
<dbReference type="InterPro" id="IPR056772">
    <property type="entry name" value="RecA-like_ORC2"/>
</dbReference>
<organism evidence="9 10">
    <name type="scientific">Lepraria neglecta</name>
    <dbReference type="NCBI Taxonomy" id="209136"/>
    <lineage>
        <taxon>Eukaryota</taxon>
        <taxon>Fungi</taxon>
        <taxon>Dikarya</taxon>
        <taxon>Ascomycota</taxon>
        <taxon>Pezizomycotina</taxon>
        <taxon>Lecanoromycetes</taxon>
        <taxon>OSLEUM clade</taxon>
        <taxon>Lecanoromycetidae</taxon>
        <taxon>Lecanorales</taxon>
        <taxon>Lecanorineae</taxon>
        <taxon>Stereocaulaceae</taxon>
        <taxon>Lepraria</taxon>
    </lineage>
</organism>
<dbReference type="Pfam" id="PF04084">
    <property type="entry name" value="RecA-like_ORC2"/>
    <property type="match status" value="1"/>
</dbReference>
<comment type="subcellular location">
    <subcellularLocation>
        <location evidence="1 5">Nucleus</location>
    </subcellularLocation>
</comment>
<reference evidence="9" key="1">
    <citation type="submission" date="2022-11" db="EMBL/GenBank/DDBJ databases">
        <title>Chromosomal genome sequence assembly and mating type (MAT) locus characterization of the leprose asexual lichenized fungus Lepraria neglecta (Nyl.) Erichsen.</title>
        <authorList>
            <person name="Allen J.L."/>
            <person name="Pfeffer B."/>
        </authorList>
    </citation>
    <scope>NUCLEOTIDE SEQUENCE</scope>
    <source>
        <strain evidence="9">Allen 5258</strain>
    </source>
</reference>
<comment type="caution">
    <text evidence="9">The sequence shown here is derived from an EMBL/GenBank/DDBJ whole genome shotgun (WGS) entry which is preliminary data.</text>
</comment>
<feature type="domain" description="Origin recognition complex subunit 2 RecA-like" evidence="7">
    <location>
        <begin position="249"/>
        <end position="421"/>
    </location>
</feature>
<evidence type="ECO:0000256" key="5">
    <source>
        <dbReference type="RuleBase" id="RU368084"/>
    </source>
</evidence>
<proteinExistence type="inferred from homology"/>
<evidence type="ECO:0000256" key="4">
    <source>
        <dbReference type="ARBA" id="ARBA00023242"/>
    </source>
</evidence>
<dbReference type="InterPro" id="IPR056773">
    <property type="entry name" value="WHD_ORC2"/>
</dbReference>
<comment type="subunit">
    <text evidence="5">Component of the origin recognition complex (ORC).</text>
</comment>
<dbReference type="Proteomes" id="UP001276659">
    <property type="component" value="Unassembled WGS sequence"/>
</dbReference>
<evidence type="ECO:0000256" key="2">
    <source>
        <dbReference type="ARBA" id="ARBA00007421"/>
    </source>
</evidence>
<dbReference type="PANTHER" id="PTHR14052">
    <property type="entry name" value="ORIGIN RECOGNITION COMPLEX SUBUNIT 2"/>
    <property type="match status" value="1"/>
</dbReference>
<dbReference type="GO" id="GO:0006260">
    <property type="term" value="P:DNA replication"/>
    <property type="evidence" value="ECO:0007669"/>
    <property type="project" value="UniProtKB-UniRule"/>
</dbReference>
<feature type="compositionally biased region" description="Polar residues" evidence="6">
    <location>
        <begin position="75"/>
        <end position="84"/>
    </location>
</feature>
<evidence type="ECO:0000259" key="8">
    <source>
        <dbReference type="Pfam" id="PF24882"/>
    </source>
</evidence>
<gene>
    <name evidence="9" type="ORF">OEA41_008735</name>
</gene>
<evidence type="ECO:0000313" key="10">
    <source>
        <dbReference type="Proteomes" id="UP001276659"/>
    </source>
</evidence>
<dbReference type="InterPro" id="IPR007220">
    <property type="entry name" value="ORC2"/>
</dbReference>
<dbReference type="PANTHER" id="PTHR14052:SF0">
    <property type="entry name" value="ORIGIN RECOGNITION COMPLEX SUBUNIT 2"/>
    <property type="match status" value="1"/>
</dbReference>
<dbReference type="AlphaFoldDB" id="A0AAD9Z2Z4"/>
<comment type="similarity">
    <text evidence="2 5">Belongs to the ORC2 family.</text>
</comment>
<dbReference type="EMBL" id="JASNWA010000009">
    <property type="protein sequence ID" value="KAK3169352.1"/>
    <property type="molecule type" value="Genomic_DNA"/>
</dbReference>
<feature type="region of interest" description="Disordered" evidence="6">
    <location>
        <begin position="1"/>
        <end position="126"/>
    </location>
</feature>
<protein>
    <recommendedName>
        <fullName evidence="5">Origin recognition complex subunit 2</fullName>
    </recommendedName>
</protein>
<evidence type="ECO:0000256" key="3">
    <source>
        <dbReference type="ARBA" id="ARBA00022705"/>
    </source>
</evidence>
<evidence type="ECO:0000256" key="1">
    <source>
        <dbReference type="ARBA" id="ARBA00004123"/>
    </source>
</evidence>
<sequence length="555" mass="61868">MAAKRKRQSDEEETQVDEGRSTRKRTRAGQPNGVSNHDEDEAESSPEAETPVKPTPRRGRPPGSAQKPKSIANGIDSQPNSVITPSKLKGKKLFSTPSKPLAGDEGQNEAPIVQNADRSARRKSARTLIDRTAVDGFSDEEDIEEEDLLAKKIWDADEAESDDEQDEGEDELAADSATPATPSKRKRGRQKKSPTPPQNLPAHEQYFWQNRPGKVKTSNNTLSSVSLPNHEQYHNQISAYEDPHESSYDFLHSLHSRSFPQWRFELSQSFNICLYGYGSKRKLVTSFASHLHTLTPSASPKILIVNGYTPTLTLRQLLTTLATLIFDCTSATLPPKLGTQPGEILTTLLSHLKDSPPPRPYHIFINSLDAPPLRRSPTPSLLAQLAANPHIHLLATCDTPNFPLLWDTTLRDQYNFLFHDTTTIISYADTEIPSAIDSVNELLGRSGRSIKGKEGVGFVLRSLPENARNLYRVLIVELLAAMNEEGGGGGEGQAVVEYKVLYQKVVEEFICSNEMGFRQLLKEFYDHQMIVSRKDGIGVPWRREEMEAILEDLVE</sequence>
<dbReference type="GO" id="GO:0003688">
    <property type="term" value="F:DNA replication origin binding"/>
    <property type="evidence" value="ECO:0007669"/>
    <property type="project" value="UniProtKB-UniRule"/>
</dbReference>
<keyword evidence="10" id="KW-1185">Reference proteome</keyword>
<feature type="compositionally biased region" description="Basic residues" evidence="6">
    <location>
        <begin position="183"/>
        <end position="192"/>
    </location>
</feature>
<keyword evidence="3 5" id="KW-0235">DNA replication</keyword>
<feature type="domain" description="Origin recognition complex subunit 2 winged-helix" evidence="8">
    <location>
        <begin position="491"/>
        <end position="538"/>
    </location>
</feature>
<keyword evidence="4 5" id="KW-0539">Nucleus</keyword>
<feature type="region of interest" description="Disordered" evidence="6">
    <location>
        <begin position="149"/>
        <end position="204"/>
    </location>
</feature>
<name>A0AAD9Z2Z4_9LECA</name>
<comment type="function">
    <text evidence="5">Component of the origin recognition complex (ORC) that binds origins of replication. DNA-binding is ATP-dependent. ORC is required to assemble the pre-replication complex necessary to initiate DNA replication.</text>
</comment>
<accession>A0AAD9Z2Z4</accession>
<evidence type="ECO:0000259" key="7">
    <source>
        <dbReference type="Pfam" id="PF04084"/>
    </source>
</evidence>
<dbReference type="Pfam" id="PF24882">
    <property type="entry name" value="WHD_ORC2"/>
    <property type="match status" value="1"/>
</dbReference>
<evidence type="ECO:0000313" key="9">
    <source>
        <dbReference type="EMBL" id="KAK3169352.1"/>
    </source>
</evidence>